<organism evidence="2 3">
    <name type="scientific">Deefgea chitinilytica</name>
    <dbReference type="NCBI Taxonomy" id="570276"/>
    <lineage>
        <taxon>Bacteria</taxon>
        <taxon>Pseudomonadati</taxon>
        <taxon>Pseudomonadota</taxon>
        <taxon>Betaproteobacteria</taxon>
        <taxon>Neisseriales</taxon>
        <taxon>Chitinibacteraceae</taxon>
        <taxon>Deefgea</taxon>
    </lineage>
</organism>
<feature type="transmembrane region" description="Helical" evidence="1">
    <location>
        <begin position="31"/>
        <end position="58"/>
    </location>
</feature>
<dbReference type="Proteomes" id="UP001195660">
    <property type="component" value="Unassembled WGS sequence"/>
</dbReference>
<sequence length="63" mass="6679">MNNSLIAALKAVLAGFFGVRSRKNAEQVPMKVWHIVVIGLLCALLLAGLLFAVARYLVVQGGG</sequence>
<dbReference type="RefSeq" id="WP_203570986.1">
    <property type="nucleotide sequence ID" value="NZ_WOFE01000003.1"/>
</dbReference>
<name>A0ABS2CBW5_9NEIS</name>
<keyword evidence="3" id="KW-1185">Reference proteome</keyword>
<keyword evidence="1" id="KW-0812">Transmembrane</keyword>
<dbReference type="Pfam" id="PF11174">
    <property type="entry name" value="DUF2970"/>
    <property type="match status" value="1"/>
</dbReference>
<dbReference type="EMBL" id="WOFE01000003">
    <property type="protein sequence ID" value="MBM5571652.1"/>
    <property type="molecule type" value="Genomic_DNA"/>
</dbReference>
<accession>A0ABS2CBW5</accession>
<reference evidence="2 3" key="1">
    <citation type="submission" date="2019-11" db="EMBL/GenBank/DDBJ databases">
        <title>Novel Deefgea species.</title>
        <authorList>
            <person name="Han J.-H."/>
        </authorList>
    </citation>
    <scope>NUCLEOTIDE SEQUENCE [LARGE SCALE GENOMIC DNA]</scope>
    <source>
        <strain evidence="2 3">LMG 24817</strain>
    </source>
</reference>
<dbReference type="InterPro" id="IPR021344">
    <property type="entry name" value="DUF2970"/>
</dbReference>
<protein>
    <submittedName>
        <fullName evidence="2">DUF2970 domain-containing protein</fullName>
    </submittedName>
</protein>
<evidence type="ECO:0000313" key="2">
    <source>
        <dbReference type="EMBL" id="MBM5571652.1"/>
    </source>
</evidence>
<evidence type="ECO:0000313" key="3">
    <source>
        <dbReference type="Proteomes" id="UP001195660"/>
    </source>
</evidence>
<proteinExistence type="predicted"/>
<evidence type="ECO:0000256" key="1">
    <source>
        <dbReference type="SAM" id="Phobius"/>
    </source>
</evidence>
<keyword evidence="1" id="KW-1133">Transmembrane helix</keyword>
<keyword evidence="1" id="KW-0472">Membrane</keyword>
<gene>
    <name evidence="2" type="ORF">GM173_08675</name>
</gene>
<comment type="caution">
    <text evidence="2">The sequence shown here is derived from an EMBL/GenBank/DDBJ whole genome shotgun (WGS) entry which is preliminary data.</text>
</comment>